<organism evidence="3 4">
    <name type="scientific">Solidesulfovibrio carbinoliphilus subsp. oakridgensis</name>
    <dbReference type="NCBI Taxonomy" id="694327"/>
    <lineage>
        <taxon>Bacteria</taxon>
        <taxon>Pseudomonadati</taxon>
        <taxon>Thermodesulfobacteriota</taxon>
        <taxon>Desulfovibrionia</taxon>
        <taxon>Desulfovibrionales</taxon>
        <taxon>Desulfovibrionaceae</taxon>
        <taxon>Solidesulfovibrio</taxon>
    </lineage>
</organism>
<proteinExistence type="predicted"/>
<name>G7Q4X8_9BACT</name>
<evidence type="ECO:0000256" key="2">
    <source>
        <dbReference type="SAM" id="SignalP"/>
    </source>
</evidence>
<evidence type="ECO:0008006" key="5">
    <source>
        <dbReference type="Google" id="ProtNLM"/>
    </source>
</evidence>
<dbReference type="EMBL" id="CM001368">
    <property type="protein sequence ID" value="EHJ47905.1"/>
    <property type="molecule type" value="Genomic_DNA"/>
</dbReference>
<keyword evidence="2" id="KW-0732">Signal</keyword>
<reference evidence="4" key="1">
    <citation type="journal article" date="2015" name="Genome Announc.">
        <title>High-Quality Draft Genome Sequence of Desulfovibrio carbinoliphilus FW-101-2B, an Organic Acid-Oxidizing Sulfate-Reducing Bacterium Isolated from Uranium(VI)-Contaminated Groundwater.</title>
        <authorList>
            <person name="Ramsay B.D."/>
            <person name="Hwang C."/>
            <person name="Woo H.L."/>
            <person name="Carroll S.L."/>
            <person name="Lucas S."/>
            <person name="Han J."/>
            <person name="Lapidus A.L."/>
            <person name="Cheng J.F."/>
            <person name="Goodwin L.A."/>
            <person name="Pitluck S."/>
            <person name="Peters L."/>
            <person name="Chertkov O."/>
            <person name="Held B."/>
            <person name="Detter J.C."/>
            <person name="Han C.S."/>
            <person name="Tapia R."/>
            <person name="Land M.L."/>
            <person name="Hauser L.J."/>
            <person name="Kyrpides N.C."/>
            <person name="Ivanova N.N."/>
            <person name="Mikhailova N."/>
            <person name="Pagani I."/>
            <person name="Woyke T."/>
            <person name="Arkin A.P."/>
            <person name="Dehal P."/>
            <person name="Chivian D."/>
            <person name="Criddle C.S."/>
            <person name="Wu W."/>
            <person name="Chakraborty R."/>
            <person name="Hazen T.C."/>
            <person name="Fields M.W."/>
        </authorList>
    </citation>
    <scope>NUCLEOTIDE SEQUENCE [LARGE SCALE GENOMIC DNA]</scope>
    <source>
        <strain evidence="4">FW-101-2B</strain>
    </source>
</reference>
<feature type="signal peptide" evidence="2">
    <location>
        <begin position="1"/>
        <end position="28"/>
    </location>
</feature>
<dbReference type="OrthoDB" id="5456386at2"/>
<evidence type="ECO:0000256" key="1">
    <source>
        <dbReference type="SAM" id="MobiDB-lite"/>
    </source>
</evidence>
<evidence type="ECO:0000313" key="3">
    <source>
        <dbReference type="EMBL" id="EHJ47905.1"/>
    </source>
</evidence>
<sequence length="168" mass="18319">MAVYARLVLTVLAVLALLPAAGPVPAHAQEPAFHPNPALGEMLAKTLYITQPTNPGGKNILDNSCIYKDSFSLSPSEELLDRCDLPAATGQFTAQYGRPDATSPAPGGKTLLEYFLLFNENEYHVKVFIGCAAGKTEAFAMVECKRERNRAKPGPPKDNRSFWKKILQ</sequence>
<accession>G7Q4X8</accession>
<dbReference type="RefSeq" id="WP_009181294.1">
    <property type="nucleotide sequence ID" value="NZ_CM001368.1"/>
</dbReference>
<dbReference type="Proteomes" id="UP000004662">
    <property type="component" value="Chromosome"/>
</dbReference>
<gene>
    <name evidence="3" type="ORF">DFW101_1899</name>
</gene>
<keyword evidence="4" id="KW-1185">Reference proteome</keyword>
<dbReference type="AlphaFoldDB" id="G7Q4X8"/>
<evidence type="ECO:0000313" key="4">
    <source>
        <dbReference type="Proteomes" id="UP000004662"/>
    </source>
</evidence>
<feature type="region of interest" description="Disordered" evidence="1">
    <location>
        <begin position="147"/>
        <end position="168"/>
    </location>
</feature>
<dbReference type="eggNOG" id="ENOG50317VI">
    <property type="taxonomic scope" value="Bacteria"/>
</dbReference>
<dbReference type="HOGENOM" id="CLU_1608199_0_0_7"/>
<feature type="chain" id="PRO_5003503111" description="Lipoprotein" evidence="2">
    <location>
        <begin position="29"/>
        <end position="168"/>
    </location>
</feature>
<protein>
    <recommendedName>
        <fullName evidence="5">Lipoprotein</fullName>
    </recommendedName>
</protein>